<dbReference type="InterPro" id="IPR029058">
    <property type="entry name" value="AB_hydrolase_fold"/>
</dbReference>
<reference evidence="7" key="2">
    <citation type="journal article" date="2019" name="IMA Fungus">
        <title>Genome sequencing and comparison of five Tilletia species to identify candidate genes for the detection of regulated species infecting wheat.</title>
        <authorList>
            <person name="Nguyen H.D.T."/>
            <person name="Sultana T."/>
            <person name="Kesanakurti P."/>
            <person name="Hambleton S."/>
        </authorList>
    </citation>
    <scope>NUCLEOTIDE SEQUENCE</scope>
    <source>
        <strain evidence="7">DAOMC 236416</strain>
    </source>
</reference>
<keyword evidence="2" id="KW-1015">Disulfide bond</keyword>
<evidence type="ECO:0000256" key="1">
    <source>
        <dbReference type="ARBA" id="ARBA00022729"/>
    </source>
</evidence>
<gene>
    <name evidence="7" type="ORF">A4X13_0g5614</name>
</gene>
<evidence type="ECO:0000256" key="4">
    <source>
        <dbReference type="ARBA" id="ARBA00047591"/>
    </source>
</evidence>
<comment type="caution">
    <text evidence="7">The sequence shown here is derived from an EMBL/GenBank/DDBJ whole genome shotgun (WGS) entry which is preliminary data.</text>
</comment>
<evidence type="ECO:0000313" key="8">
    <source>
        <dbReference type="Proteomes" id="UP000077521"/>
    </source>
</evidence>
<dbReference type="SUPFAM" id="SSF53474">
    <property type="entry name" value="alpha/beta-Hydrolases"/>
    <property type="match status" value="1"/>
</dbReference>
<comment type="similarity">
    <text evidence="3">Belongs to the AB hydrolase superfamily. Lipase family. Class 3 subfamily.</text>
</comment>
<evidence type="ECO:0000313" key="7">
    <source>
        <dbReference type="EMBL" id="KAE8246826.1"/>
    </source>
</evidence>
<dbReference type="Gene3D" id="3.40.50.1820">
    <property type="entry name" value="alpha/beta hydrolase"/>
    <property type="match status" value="1"/>
</dbReference>
<dbReference type="PANTHER" id="PTHR45856">
    <property type="entry name" value="ALPHA/BETA-HYDROLASES SUPERFAMILY PROTEIN"/>
    <property type="match status" value="1"/>
</dbReference>
<dbReference type="Proteomes" id="UP000077521">
    <property type="component" value="Unassembled WGS sequence"/>
</dbReference>
<comment type="catalytic activity">
    <reaction evidence="4">
        <text>a diacylglycerol + H2O = a monoacylglycerol + a fatty acid + H(+)</text>
        <dbReference type="Rhea" id="RHEA:32731"/>
        <dbReference type="ChEBI" id="CHEBI:15377"/>
        <dbReference type="ChEBI" id="CHEBI:15378"/>
        <dbReference type="ChEBI" id="CHEBI:17408"/>
        <dbReference type="ChEBI" id="CHEBI:18035"/>
        <dbReference type="ChEBI" id="CHEBI:28868"/>
    </reaction>
</comment>
<organism evidence="7 8">
    <name type="scientific">Tilletia indica</name>
    <dbReference type="NCBI Taxonomy" id="43049"/>
    <lineage>
        <taxon>Eukaryota</taxon>
        <taxon>Fungi</taxon>
        <taxon>Dikarya</taxon>
        <taxon>Basidiomycota</taxon>
        <taxon>Ustilaginomycotina</taxon>
        <taxon>Exobasidiomycetes</taxon>
        <taxon>Tilletiales</taxon>
        <taxon>Tilletiaceae</taxon>
        <taxon>Tilletia</taxon>
    </lineage>
</organism>
<dbReference type="InterPro" id="IPR051218">
    <property type="entry name" value="Sec_MonoDiacylglyc_Lipase"/>
</dbReference>
<dbReference type="Pfam" id="PF01764">
    <property type="entry name" value="Lipase_3"/>
    <property type="match status" value="1"/>
</dbReference>
<feature type="domain" description="Fungal lipase-type" evidence="6">
    <location>
        <begin position="93"/>
        <end position="236"/>
    </location>
</feature>
<protein>
    <recommendedName>
        <fullName evidence="6">Fungal lipase-type domain-containing protein</fullName>
    </recommendedName>
</protein>
<comment type="catalytic activity">
    <reaction evidence="5">
        <text>a monoacylglycerol + H2O = glycerol + a fatty acid + H(+)</text>
        <dbReference type="Rhea" id="RHEA:15245"/>
        <dbReference type="ChEBI" id="CHEBI:15377"/>
        <dbReference type="ChEBI" id="CHEBI:15378"/>
        <dbReference type="ChEBI" id="CHEBI:17408"/>
        <dbReference type="ChEBI" id="CHEBI:17754"/>
        <dbReference type="ChEBI" id="CHEBI:28868"/>
    </reaction>
</comment>
<keyword evidence="1" id="KW-0732">Signal</keyword>
<sequence length="301" mass="32073">MQVTTLLLAALAPIAALAAPMDVHLDPRQSTAKPYLVTDPTPYRDPARWSQAAYGCPRTGQTLNGANVLWATGDGRETPFVYVAYAPSSNTVVIAQQGTNTSSIDSIENDIDFGLDPPGRYLSGCIPSNSQIHGGFQETFERTVSGVYTNVVAALRSHPGAHVLVTGHSLGGSVATMDHAYLACHLPSAGVSFSSLQSIVFGKPRTGDHIWANWVDANLRTQHVTNDDDVVPHLPPSGKDSDDFWHESGEVWQSPRDGSTAYTCPGQENANCGRGVSIFSYSTSAHLGIYFGVPITGRGTC</sequence>
<evidence type="ECO:0000256" key="3">
    <source>
        <dbReference type="ARBA" id="ARBA00043996"/>
    </source>
</evidence>
<keyword evidence="8" id="KW-1185">Reference proteome</keyword>
<name>A0A177TE84_9BASI</name>
<evidence type="ECO:0000256" key="5">
    <source>
        <dbReference type="ARBA" id="ARBA00048461"/>
    </source>
</evidence>
<reference evidence="7" key="1">
    <citation type="submission" date="2016-04" db="EMBL/GenBank/DDBJ databases">
        <authorList>
            <person name="Nguyen H.D."/>
            <person name="Samba Siva P."/>
            <person name="Cullis J."/>
            <person name="Levesque C.A."/>
            <person name="Hambleton S."/>
        </authorList>
    </citation>
    <scope>NUCLEOTIDE SEQUENCE</scope>
    <source>
        <strain evidence="7">DAOMC 236416</strain>
    </source>
</reference>
<dbReference type="GO" id="GO:0006629">
    <property type="term" value="P:lipid metabolic process"/>
    <property type="evidence" value="ECO:0007669"/>
    <property type="project" value="InterPro"/>
</dbReference>
<dbReference type="InterPro" id="IPR002921">
    <property type="entry name" value="Fungal_lipase-type"/>
</dbReference>
<accession>A0A177TE84</accession>
<dbReference type="EMBL" id="LWDF02000451">
    <property type="protein sequence ID" value="KAE8246826.1"/>
    <property type="molecule type" value="Genomic_DNA"/>
</dbReference>
<dbReference type="PANTHER" id="PTHR45856:SF25">
    <property type="entry name" value="FUNGAL LIPASE-LIKE DOMAIN-CONTAINING PROTEIN"/>
    <property type="match status" value="1"/>
</dbReference>
<proteinExistence type="inferred from homology"/>
<dbReference type="CDD" id="cd00519">
    <property type="entry name" value="Lipase_3"/>
    <property type="match status" value="1"/>
</dbReference>
<dbReference type="AlphaFoldDB" id="A0A177TE84"/>
<evidence type="ECO:0000256" key="2">
    <source>
        <dbReference type="ARBA" id="ARBA00023157"/>
    </source>
</evidence>
<evidence type="ECO:0000259" key="6">
    <source>
        <dbReference type="Pfam" id="PF01764"/>
    </source>
</evidence>